<proteinExistence type="evidence at transcript level"/>
<reference evidence="2" key="1">
    <citation type="submission" date="2013-07" db="EMBL/GenBank/DDBJ databases">
        <authorList>
            <person name="Geib S."/>
        </authorList>
    </citation>
    <scope>NUCLEOTIDE SEQUENCE</scope>
</reference>
<sequence>NSAQNKFTNIIKLQKNKKLKQRNMEEVNKTTSGNEQERVVVSIRKGRQTGAYRKSSGHDNSDDGSYQRWPGESLHLSDLYPLPLRKVRSCLRWVAVSLTKAEQ</sequence>
<evidence type="ECO:0000256" key="1">
    <source>
        <dbReference type="SAM" id="MobiDB-lite"/>
    </source>
</evidence>
<accession>W8BZX1</accession>
<evidence type="ECO:0000313" key="2">
    <source>
        <dbReference type="EMBL" id="JAB98896.1"/>
    </source>
</evidence>
<dbReference type="EMBL" id="GAMC01007660">
    <property type="protein sequence ID" value="JAB98895.1"/>
    <property type="molecule type" value="mRNA"/>
</dbReference>
<name>W8BZX1_CERCA</name>
<feature type="region of interest" description="Disordered" evidence="1">
    <location>
        <begin position="43"/>
        <end position="70"/>
    </location>
</feature>
<reference evidence="2" key="2">
    <citation type="journal article" date="2014" name="BMC Genomics">
        <title>A genomic perspective to assessing quality of mass-reared SIT flies used in Mediterranean fruit fly (Ceratitis capitata) eradication in California.</title>
        <authorList>
            <person name="Calla B."/>
            <person name="Hall B."/>
            <person name="Hou S."/>
            <person name="Geib S.M."/>
        </authorList>
    </citation>
    <scope>NUCLEOTIDE SEQUENCE</scope>
</reference>
<dbReference type="AlphaFoldDB" id="W8BZX1"/>
<dbReference type="EMBL" id="GAMC01007659">
    <property type="protein sequence ID" value="JAB98896.1"/>
    <property type="molecule type" value="mRNA"/>
</dbReference>
<feature type="non-terminal residue" evidence="2">
    <location>
        <position position="1"/>
    </location>
</feature>
<organism evidence="2">
    <name type="scientific">Ceratitis capitata</name>
    <name type="common">Mediterranean fruit fly</name>
    <name type="synonym">Tephritis capitata</name>
    <dbReference type="NCBI Taxonomy" id="7213"/>
    <lineage>
        <taxon>Eukaryota</taxon>
        <taxon>Metazoa</taxon>
        <taxon>Ecdysozoa</taxon>
        <taxon>Arthropoda</taxon>
        <taxon>Hexapoda</taxon>
        <taxon>Insecta</taxon>
        <taxon>Pterygota</taxon>
        <taxon>Neoptera</taxon>
        <taxon>Endopterygota</taxon>
        <taxon>Diptera</taxon>
        <taxon>Brachycera</taxon>
        <taxon>Muscomorpha</taxon>
        <taxon>Tephritoidea</taxon>
        <taxon>Tephritidae</taxon>
        <taxon>Ceratitis</taxon>
        <taxon>Ceratitis</taxon>
    </lineage>
</organism>
<protein>
    <submittedName>
        <fullName evidence="2">Uncharacterized protein</fullName>
    </submittedName>
</protein>